<dbReference type="STRING" id="13249.T1I0F2"/>
<dbReference type="Proteomes" id="UP000015103">
    <property type="component" value="Unassembled WGS sequence"/>
</dbReference>
<dbReference type="InterPro" id="IPR035992">
    <property type="entry name" value="Ricin_B-like_lectins"/>
</dbReference>
<dbReference type="HOGENOM" id="CLU_3002505_0_0_1"/>
<reference evidence="1" key="1">
    <citation type="submission" date="2015-05" db="UniProtKB">
        <authorList>
            <consortium name="EnsemblMetazoa"/>
        </authorList>
    </citation>
    <scope>IDENTIFICATION</scope>
</reference>
<sequence length="57" mass="6711">EGTIKHINTDQCLQKPDPRDISQPLLRRCDGSRSQQWMMNSKFKCFKLKLMKSKSNN</sequence>
<evidence type="ECO:0000313" key="1">
    <source>
        <dbReference type="EnsemblMetazoa" id="RPRC009772-PA"/>
    </source>
</evidence>
<proteinExistence type="predicted"/>
<dbReference type="EMBL" id="ACPB03018322">
    <property type="status" value="NOT_ANNOTATED_CDS"/>
    <property type="molecule type" value="Genomic_DNA"/>
</dbReference>
<keyword evidence="2" id="KW-1185">Reference proteome</keyword>
<dbReference type="VEuPathDB" id="VectorBase:RPRC009772"/>
<name>T1I0F2_RHOPR</name>
<protein>
    <recommendedName>
        <fullName evidence="3">Ricin B lectin domain-containing protein</fullName>
    </recommendedName>
</protein>
<organism evidence="1 2">
    <name type="scientific">Rhodnius prolixus</name>
    <name type="common">Triatomid bug</name>
    <dbReference type="NCBI Taxonomy" id="13249"/>
    <lineage>
        <taxon>Eukaryota</taxon>
        <taxon>Metazoa</taxon>
        <taxon>Ecdysozoa</taxon>
        <taxon>Arthropoda</taxon>
        <taxon>Hexapoda</taxon>
        <taxon>Insecta</taxon>
        <taxon>Pterygota</taxon>
        <taxon>Neoptera</taxon>
        <taxon>Paraneoptera</taxon>
        <taxon>Hemiptera</taxon>
        <taxon>Heteroptera</taxon>
        <taxon>Panheteroptera</taxon>
        <taxon>Cimicomorpha</taxon>
        <taxon>Reduviidae</taxon>
        <taxon>Triatominae</taxon>
        <taxon>Rhodnius</taxon>
    </lineage>
</organism>
<dbReference type="Gene3D" id="2.80.10.50">
    <property type="match status" value="1"/>
</dbReference>
<dbReference type="EnsemblMetazoa" id="RPRC009772-RA">
    <property type="protein sequence ID" value="RPRC009772-PA"/>
    <property type="gene ID" value="RPRC009772"/>
</dbReference>
<dbReference type="SUPFAM" id="SSF50370">
    <property type="entry name" value="Ricin B-like lectins"/>
    <property type="match status" value="1"/>
</dbReference>
<evidence type="ECO:0000313" key="2">
    <source>
        <dbReference type="Proteomes" id="UP000015103"/>
    </source>
</evidence>
<accession>T1I0F2</accession>
<evidence type="ECO:0008006" key="3">
    <source>
        <dbReference type="Google" id="ProtNLM"/>
    </source>
</evidence>
<dbReference type="AlphaFoldDB" id="T1I0F2"/>
<dbReference type="InParanoid" id="T1I0F2"/>